<dbReference type="RefSeq" id="WP_234334079.1">
    <property type="nucleotide sequence ID" value="NZ_JBIVPC010000018.1"/>
</dbReference>
<name>A0ABW8HK21_9ACTN</name>
<comment type="caution">
    <text evidence="3">The sequence shown here is derived from an EMBL/GenBank/DDBJ whole genome shotgun (WGS) entry which is preliminary data.</text>
</comment>
<evidence type="ECO:0000313" key="4">
    <source>
        <dbReference type="Proteomes" id="UP001617907"/>
    </source>
</evidence>
<gene>
    <name evidence="3" type="ORF">ACIQFM_29860</name>
</gene>
<keyword evidence="4" id="KW-1185">Reference proteome</keyword>
<dbReference type="Proteomes" id="UP001617907">
    <property type="component" value="Unassembled WGS sequence"/>
</dbReference>
<evidence type="ECO:0000256" key="1">
    <source>
        <dbReference type="SAM" id="MobiDB-lite"/>
    </source>
</evidence>
<evidence type="ECO:0000313" key="3">
    <source>
        <dbReference type="EMBL" id="MFJ6040455.1"/>
    </source>
</evidence>
<dbReference type="InterPro" id="IPR041183">
    <property type="entry name" value="Cyclophilin-like"/>
</dbReference>
<feature type="compositionally biased region" description="Basic and acidic residues" evidence="1">
    <location>
        <begin position="38"/>
        <end position="47"/>
    </location>
</feature>
<feature type="region of interest" description="Disordered" evidence="1">
    <location>
        <begin position="1"/>
        <end position="141"/>
    </location>
</feature>
<organism evidence="3 4">
    <name type="scientific">Streptomyces ardesiacus</name>
    <dbReference type="NCBI Taxonomy" id="285564"/>
    <lineage>
        <taxon>Bacteria</taxon>
        <taxon>Bacillati</taxon>
        <taxon>Actinomycetota</taxon>
        <taxon>Actinomycetes</taxon>
        <taxon>Kitasatosporales</taxon>
        <taxon>Streptomycetaceae</taxon>
        <taxon>Streptomyces</taxon>
    </lineage>
</organism>
<dbReference type="EMBL" id="JBIVPC010000018">
    <property type="protein sequence ID" value="MFJ6040455.1"/>
    <property type="molecule type" value="Genomic_DNA"/>
</dbReference>
<protein>
    <submittedName>
        <fullName evidence="3">Cyclophilin-like fold protein</fullName>
    </submittedName>
</protein>
<dbReference type="Pfam" id="PF18050">
    <property type="entry name" value="Cyclophil_like2"/>
    <property type="match status" value="1"/>
</dbReference>
<feature type="compositionally biased region" description="Basic residues" evidence="1">
    <location>
        <begin position="90"/>
        <end position="99"/>
    </location>
</feature>
<proteinExistence type="predicted"/>
<reference evidence="3 4" key="1">
    <citation type="submission" date="2024-10" db="EMBL/GenBank/DDBJ databases">
        <title>The Natural Products Discovery Center: Release of the First 8490 Sequenced Strains for Exploring Actinobacteria Biosynthetic Diversity.</title>
        <authorList>
            <person name="Kalkreuter E."/>
            <person name="Kautsar S.A."/>
            <person name="Yang D."/>
            <person name="Bader C.D."/>
            <person name="Teijaro C.N."/>
            <person name="Fluegel L."/>
            <person name="Davis C.M."/>
            <person name="Simpson J.R."/>
            <person name="Lauterbach L."/>
            <person name="Steele A.D."/>
            <person name="Gui C."/>
            <person name="Meng S."/>
            <person name="Li G."/>
            <person name="Viehrig K."/>
            <person name="Ye F."/>
            <person name="Su P."/>
            <person name="Kiefer A.F."/>
            <person name="Nichols A."/>
            <person name="Cepeda A.J."/>
            <person name="Yan W."/>
            <person name="Fan B."/>
            <person name="Jiang Y."/>
            <person name="Adhikari A."/>
            <person name="Zheng C.-J."/>
            <person name="Schuster L."/>
            <person name="Cowan T.M."/>
            <person name="Smanski M.J."/>
            <person name="Chevrette M.G."/>
            <person name="De Carvalho L.P.S."/>
            <person name="Shen B."/>
        </authorList>
    </citation>
    <scope>NUCLEOTIDE SEQUENCE [LARGE SCALE GENOMIC DNA]</scope>
    <source>
        <strain evidence="3 4">NPDC093086</strain>
    </source>
</reference>
<sequence>MVLFPASGWGRGLQSRRPRPGLLAPAHPRPEDFQGTERIADPPRELTTENAPEPTAAKAGDLAYYAPWGKPRRLPQGRPLRLPGPADPRPHRRGRRPALRSRPDDRRSGLLNPPTLPSSGRLVPSPSRAEEVSACPPPPGS</sequence>
<feature type="domain" description="Cyclophilin-like" evidence="2">
    <location>
        <begin position="25"/>
        <end position="69"/>
    </location>
</feature>
<accession>A0ABW8HK21</accession>
<evidence type="ECO:0000259" key="2">
    <source>
        <dbReference type="Pfam" id="PF18050"/>
    </source>
</evidence>